<comment type="caution">
    <text evidence="1">The sequence shown here is derived from an EMBL/GenBank/DDBJ whole genome shotgun (WGS) entry which is preliminary data.</text>
</comment>
<sequence>MHSQMTTKIKRVYKGKFIFSALIVSFIFFNIPIAEISALGTTNLTIQIFYAQTTQGIDTTQSSSATLTNPNNSSLGISLPADVLTLGDAVELTVYSTPEGAVTTDKPLPSGKAGADIFYNISFQKVSDGSTVSSFDKAVTLTFSYEDSDISGINESTLKAYRWNGSAWSALSDSSVDASLNKVMATTQQFSNFALLGDPPSVCGNGAVESGEQCDAGGSNGSCPATCSTSCATNSCTSGNSGGGGGGGGGGYVAPVTSAIFNGRAYPKSTVTLLKDAQIVATTIADSNANFSLNISGLTGGNYIFSVYSEDNKGNRSSLLTFPVSVTSGATTQISNIFIAPTIAVDKSEVKIGDNVAIFGQSVPGSEITISVNSDEEFFNKVKADAGGAYLYNFDTSPLDIGQHFTKSKVALNGEISSFSKVIGFAVGTKNVLAQLLEKTVSKADLNSDKKVNLVDFSIAAYWYKRPISAEFAVKEKERLNGDGKVDLVDFSIMAFYWTG</sequence>
<proteinExistence type="predicted"/>
<dbReference type="Gene3D" id="2.60.40.10">
    <property type="entry name" value="Immunoglobulins"/>
    <property type="match status" value="1"/>
</dbReference>
<organism evidence="1 2">
    <name type="scientific">Candidatus Wildermuthbacteria bacterium RIFCSPHIGHO2_02_FULL_49_9</name>
    <dbReference type="NCBI Taxonomy" id="1802456"/>
    <lineage>
        <taxon>Bacteria</taxon>
        <taxon>Candidatus Wildermuthiibacteriota</taxon>
    </lineage>
</organism>
<dbReference type="AlphaFoldDB" id="A0A1G2RGC7"/>
<gene>
    <name evidence="1" type="ORF">A3D64_02445</name>
</gene>
<protein>
    <recommendedName>
        <fullName evidence="3">Dockerin domain-containing protein</fullName>
    </recommendedName>
</protein>
<dbReference type="PROSITE" id="PS00018">
    <property type="entry name" value="EF_HAND_1"/>
    <property type="match status" value="1"/>
</dbReference>
<evidence type="ECO:0008006" key="3">
    <source>
        <dbReference type="Google" id="ProtNLM"/>
    </source>
</evidence>
<dbReference type="Gene3D" id="1.10.1330.10">
    <property type="entry name" value="Dockerin domain"/>
    <property type="match status" value="1"/>
</dbReference>
<evidence type="ECO:0000313" key="1">
    <source>
        <dbReference type="EMBL" id="OHA71342.1"/>
    </source>
</evidence>
<dbReference type="SUPFAM" id="SSF63446">
    <property type="entry name" value="Type I dockerin domain"/>
    <property type="match status" value="1"/>
</dbReference>
<reference evidence="1 2" key="1">
    <citation type="journal article" date="2016" name="Nat. Commun.">
        <title>Thousands of microbial genomes shed light on interconnected biogeochemical processes in an aquifer system.</title>
        <authorList>
            <person name="Anantharaman K."/>
            <person name="Brown C.T."/>
            <person name="Hug L.A."/>
            <person name="Sharon I."/>
            <person name="Castelle C.J."/>
            <person name="Probst A.J."/>
            <person name="Thomas B.C."/>
            <person name="Singh A."/>
            <person name="Wilkins M.J."/>
            <person name="Karaoz U."/>
            <person name="Brodie E.L."/>
            <person name="Williams K.H."/>
            <person name="Hubbard S.S."/>
            <person name="Banfield J.F."/>
        </authorList>
    </citation>
    <scope>NUCLEOTIDE SEQUENCE [LARGE SCALE GENOMIC DNA]</scope>
</reference>
<evidence type="ECO:0000313" key="2">
    <source>
        <dbReference type="Proteomes" id="UP000178613"/>
    </source>
</evidence>
<dbReference type="InterPro" id="IPR036439">
    <property type="entry name" value="Dockerin_dom_sf"/>
</dbReference>
<dbReference type="EMBL" id="MHUB01000002">
    <property type="protein sequence ID" value="OHA71342.1"/>
    <property type="molecule type" value="Genomic_DNA"/>
</dbReference>
<name>A0A1G2RGC7_9BACT</name>
<dbReference type="GO" id="GO:0000272">
    <property type="term" value="P:polysaccharide catabolic process"/>
    <property type="evidence" value="ECO:0007669"/>
    <property type="project" value="InterPro"/>
</dbReference>
<dbReference type="InterPro" id="IPR013783">
    <property type="entry name" value="Ig-like_fold"/>
</dbReference>
<dbReference type="InterPro" id="IPR018247">
    <property type="entry name" value="EF_Hand_1_Ca_BS"/>
</dbReference>
<dbReference type="Proteomes" id="UP000178613">
    <property type="component" value="Unassembled WGS sequence"/>
</dbReference>
<accession>A0A1G2RGC7</accession>